<comment type="caution">
    <text evidence="1">The sequence shown here is derived from an EMBL/GenBank/DDBJ whole genome shotgun (WGS) entry which is preliminary data.</text>
</comment>
<dbReference type="Proteomes" id="UP000185984">
    <property type="component" value="Unassembled WGS sequence"/>
</dbReference>
<dbReference type="AlphaFoldDB" id="A0A1U7I0G6"/>
<evidence type="ECO:0000313" key="1">
    <source>
        <dbReference type="EMBL" id="OKH29320.1"/>
    </source>
</evidence>
<proteinExistence type="predicted"/>
<evidence type="ECO:0008006" key="3">
    <source>
        <dbReference type="Google" id="ProtNLM"/>
    </source>
</evidence>
<reference evidence="1 2" key="1">
    <citation type="submission" date="2016-11" db="EMBL/GenBank/DDBJ databases">
        <title>Draft Genome Sequences of Nine Cyanobacterial Strains from Diverse Habitats.</title>
        <authorList>
            <person name="Zhu T."/>
            <person name="Hou S."/>
            <person name="Lu X."/>
            <person name="Hess W.R."/>
        </authorList>
    </citation>
    <scope>NUCLEOTIDE SEQUENCE [LARGE SCALE GENOMIC DNA]</scope>
    <source>
        <strain evidence="1 2">5.2 s.c.1</strain>
    </source>
</reference>
<organism evidence="1 2">
    <name type="scientific">Chroogloeocystis siderophila 5.2 s.c.1</name>
    <dbReference type="NCBI Taxonomy" id="247279"/>
    <lineage>
        <taxon>Bacteria</taxon>
        <taxon>Bacillati</taxon>
        <taxon>Cyanobacteriota</taxon>
        <taxon>Cyanophyceae</taxon>
        <taxon>Oscillatoriophycideae</taxon>
        <taxon>Chroococcales</taxon>
        <taxon>Chroococcaceae</taxon>
        <taxon>Chroogloeocystis</taxon>
    </lineage>
</organism>
<name>A0A1U7I0G6_9CHRO</name>
<dbReference type="Pfam" id="PF14516">
    <property type="entry name" value="AAA_35"/>
    <property type="match status" value="1"/>
</dbReference>
<sequence length="505" mass="57903">MRVNLLNSSCKSTWNQQLLYKPKRYRGTVLTQSGLQKLYNQIQQLSADEGCEMTPRRIAEKTQRIEPQGLNAATVRKILQAQTGVDQESIRLVFQALNLTLEPLDFNYFYHVCTEQAAPFAVKSQSALNHPVYLTNAVGGDRCIKGSQQAQLTKIDLPEYPGSPLPLNSRFYVERSAIRTQAYAQLHKSGSLTWIRAPHKMGKSSLLLRIHSYAKQLDYHAVHLDFQQADRVILSELNKLLRWMCKTISLQLKIEYCLEQHWDNELGSKVSFIVCLHHLLAQLHQPLVLSLNEVNRLFEYPDVCREFLLLLRGLNEEVKYDEVLQNLRLILAYSTDACISANFEDQLLHIGMTLHLPEFSIAEVQQLALVYQLPWENSSLIAQLMEWVGGHPYLIQLAFYHLTTSIPTASVDTYQLQQLMQQATMSVAIYQYHLQQIWSIVQAEPLLFAAVEQLISQEEIIIESSVARKLESLGIARSEGDRTILRGRLYQKYFQKKNSSLVKLS</sequence>
<protein>
    <recommendedName>
        <fullName evidence="3">Serine/threonine protein kinase</fullName>
    </recommendedName>
</protein>
<dbReference type="RefSeq" id="WP_073547796.1">
    <property type="nucleotide sequence ID" value="NZ_CAWMVK010000001.1"/>
</dbReference>
<dbReference type="OrthoDB" id="5522963at2"/>
<dbReference type="EMBL" id="MRCC01000001">
    <property type="protein sequence ID" value="OKH29320.1"/>
    <property type="molecule type" value="Genomic_DNA"/>
</dbReference>
<dbReference type="SUPFAM" id="SSF52540">
    <property type="entry name" value="P-loop containing nucleoside triphosphate hydrolases"/>
    <property type="match status" value="1"/>
</dbReference>
<dbReference type="STRING" id="247279.NIES1031_01715"/>
<accession>A0A1U7I0G6</accession>
<gene>
    <name evidence="1" type="ORF">NIES1031_01715</name>
</gene>
<dbReference type="InterPro" id="IPR027417">
    <property type="entry name" value="P-loop_NTPase"/>
</dbReference>
<keyword evidence="2" id="KW-1185">Reference proteome</keyword>
<evidence type="ECO:0000313" key="2">
    <source>
        <dbReference type="Proteomes" id="UP000185984"/>
    </source>
</evidence>